<reference evidence="2" key="1">
    <citation type="submission" date="2012-11" db="EMBL/GenBank/DDBJ databases">
        <title>Dependencies among metagenomic species, viruses, plasmids and units of genetic variation.</title>
        <authorList>
            <person name="Nielsen H.B."/>
            <person name="Almeida M."/>
            <person name="Juncker A.S."/>
            <person name="Rasmussen S."/>
            <person name="Li J."/>
            <person name="Sunagawa S."/>
            <person name="Plichta D."/>
            <person name="Gautier L."/>
            <person name="Le Chatelier E."/>
            <person name="Peletier E."/>
            <person name="Bonde I."/>
            <person name="Nielsen T."/>
            <person name="Manichanh C."/>
            <person name="Arumugam M."/>
            <person name="Batto J."/>
            <person name="Santos M.B.Q.D."/>
            <person name="Blom N."/>
            <person name="Borruel N."/>
            <person name="Burgdorf K.S."/>
            <person name="Boumezbeur F."/>
            <person name="Casellas F."/>
            <person name="Dore J."/>
            <person name="Guarner F."/>
            <person name="Hansen T."/>
            <person name="Hildebrand F."/>
            <person name="Kaas R.S."/>
            <person name="Kennedy S."/>
            <person name="Kristiansen K."/>
            <person name="Kultima J.R."/>
            <person name="Leonard P."/>
            <person name="Levenez F."/>
            <person name="Lund O."/>
            <person name="Moumen B."/>
            <person name="Le Paslier D."/>
            <person name="Pons N."/>
            <person name="Pedersen O."/>
            <person name="Prifti E."/>
            <person name="Qin J."/>
            <person name="Raes J."/>
            <person name="Tap J."/>
            <person name="Tims S."/>
            <person name="Ussery D.W."/>
            <person name="Yamada T."/>
            <person name="MetaHit consortium"/>
            <person name="Renault P."/>
            <person name="Sicheritz-Ponten T."/>
            <person name="Bork P."/>
            <person name="Wang J."/>
            <person name="Brunak S."/>
            <person name="Ehrlich S.D."/>
        </authorList>
    </citation>
    <scope>NUCLEOTIDE SEQUENCE [LARGE SCALE GENOMIC DNA]</scope>
</reference>
<feature type="domain" description="Cobalamin-independent methionine synthase MetE C-terminal/archaeal" evidence="1">
    <location>
        <begin position="153"/>
        <end position="330"/>
    </location>
</feature>
<dbReference type="EMBL" id="CBIT010000078">
    <property type="protein sequence ID" value="CDE31204.1"/>
    <property type="molecule type" value="Genomic_DNA"/>
</dbReference>
<dbReference type="Proteomes" id="UP000018072">
    <property type="component" value="Unassembled WGS sequence"/>
</dbReference>
<dbReference type="Pfam" id="PF01717">
    <property type="entry name" value="Meth_synt_2"/>
    <property type="match status" value="1"/>
</dbReference>
<dbReference type="NCBIfam" id="NF005085">
    <property type="entry name" value="PRK06520.1"/>
    <property type="match status" value="1"/>
</dbReference>
<dbReference type="GO" id="GO:0009086">
    <property type="term" value="P:methionine biosynthetic process"/>
    <property type="evidence" value="ECO:0007669"/>
    <property type="project" value="InterPro"/>
</dbReference>
<protein>
    <recommendedName>
        <fullName evidence="1">Cobalamin-independent methionine synthase MetE C-terminal/archaeal domain-containing protein</fullName>
    </recommendedName>
</protein>
<dbReference type="InterPro" id="IPR002629">
    <property type="entry name" value="Met_Synth_C/arc"/>
</dbReference>
<accession>R7GUY0</accession>
<dbReference type="PANTHER" id="PTHR43844:SF1">
    <property type="entry name" value="METHIONINE SYNTHASE"/>
    <property type="match status" value="1"/>
</dbReference>
<dbReference type="RefSeq" id="WP_022430200.1">
    <property type="nucleotide sequence ID" value="NZ_FR899235.1"/>
</dbReference>
<dbReference type="CDD" id="cd03311">
    <property type="entry name" value="CIMS_C_terminal_like"/>
    <property type="match status" value="1"/>
</dbReference>
<gene>
    <name evidence="2" type="ORF">BN741_00975</name>
</gene>
<dbReference type="GO" id="GO:0003871">
    <property type="term" value="F:5-methyltetrahydropteroyltriglutamate-homocysteine S-methyltransferase activity"/>
    <property type="evidence" value="ECO:0007669"/>
    <property type="project" value="InterPro"/>
</dbReference>
<dbReference type="SUPFAM" id="SSF51726">
    <property type="entry name" value="UROD/MetE-like"/>
    <property type="match status" value="1"/>
</dbReference>
<evidence type="ECO:0000313" key="2">
    <source>
        <dbReference type="EMBL" id="CDE31204.1"/>
    </source>
</evidence>
<organism evidence="2">
    <name type="scientific">Leyella stercorea CAG:629</name>
    <dbReference type="NCBI Taxonomy" id="1263103"/>
    <lineage>
        <taxon>Bacteria</taxon>
        <taxon>Pseudomonadati</taxon>
        <taxon>Bacteroidota</taxon>
        <taxon>Bacteroidia</taxon>
        <taxon>Bacteroidales</taxon>
        <taxon>Prevotellaceae</taxon>
        <taxon>Leyella</taxon>
    </lineage>
</organism>
<evidence type="ECO:0000259" key="1">
    <source>
        <dbReference type="Pfam" id="PF01717"/>
    </source>
</evidence>
<dbReference type="GO" id="GO:0008270">
    <property type="term" value="F:zinc ion binding"/>
    <property type="evidence" value="ECO:0007669"/>
    <property type="project" value="InterPro"/>
</dbReference>
<dbReference type="AlphaFoldDB" id="R7GUY0"/>
<dbReference type="PANTHER" id="PTHR43844">
    <property type="entry name" value="METHIONINE SYNTHASE"/>
    <property type="match status" value="1"/>
</dbReference>
<comment type="caution">
    <text evidence="2">The sequence shown here is derived from an EMBL/GenBank/DDBJ whole genome shotgun (WGS) entry which is preliminary data.</text>
</comment>
<dbReference type="STRING" id="1263103.BN741_00975"/>
<dbReference type="Gene3D" id="3.20.20.210">
    <property type="match status" value="1"/>
</dbReference>
<proteinExistence type="predicted"/>
<dbReference type="InterPro" id="IPR038071">
    <property type="entry name" value="UROD/MetE-like_sf"/>
</dbReference>
<name>R7GUY0_9BACT</name>
<sequence>MTKTINGIQVPQRADLVGSFLRPADLSDANRDEYVARVVQKQKELGYTLLTDGEFNRTFWHLDFFWGFGGVAHEAGGDVAFNGVTARLDRVYLTGKLTAQPHPFIEAYKRLKQLEDASHIAKLTVPSPAQFFQQLTIPQNFLGTKAIYPSTDDLIRDIAALYQDFIRQFYAAGGRYLQLDDCTWGAVVGDAASQRYQNLNCNLDFVKDQLLRVNNLALEGRPADLVVATHICRGNYHSTWFNSGAYDSVADWVFARENVDVLYLEYDDERSGGFEPLAKVGPDKHVVLGLITTKRPELEDEDTVITRIHEAAKYIPLERLSLSPQCGFASCAIGNKLTEEQQWAKLQLVKRIAERVWG</sequence>